<keyword evidence="10" id="KW-0732">Signal</keyword>
<proteinExistence type="inferred from homology"/>
<dbReference type="EMBL" id="OQ970174">
    <property type="protein sequence ID" value="WIU81473.1"/>
    <property type="molecule type" value="Viral_cRNA"/>
</dbReference>
<evidence type="ECO:0000256" key="12">
    <source>
        <dbReference type="ARBA" id="ARBA00022870"/>
    </source>
</evidence>
<keyword evidence="14 20" id="KW-1133">Transmembrane helix</keyword>
<feature type="coiled-coil region" evidence="21">
    <location>
        <begin position="124"/>
        <end position="154"/>
    </location>
</feature>
<evidence type="ECO:0000256" key="8">
    <source>
        <dbReference type="ARBA" id="ARBA00022685"/>
    </source>
</evidence>
<keyword evidence="16 20" id="KW-0472">Membrane</keyword>
<comment type="similarity">
    <text evidence="1 20">Belongs to the paramyxoviruses fusion glycoprotein family.</text>
</comment>
<evidence type="ECO:0000313" key="22">
    <source>
        <dbReference type="EMBL" id="WIU81473.1"/>
    </source>
</evidence>
<reference evidence="22" key="1">
    <citation type="submission" date="2023-05" db="EMBL/GenBank/DDBJ databases">
        <authorList>
            <person name="Xu J."/>
            <person name="Chen J."/>
            <person name="Ren Y."/>
            <person name="Chen L."/>
            <person name="How W."/>
        </authorList>
    </citation>
    <scope>NUCLEOTIDE SEQUENCE</scope>
    <source>
        <strain evidence="22">Huangshi10</strain>
    </source>
</reference>
<evidence type="ECO:0000256" key="4">
    <source>
        <dbReference type="ARBA" id="ARBA00022506"/>
    </source>
</evidence>
<comment type="subunit">
    <text evidence="2 20">Homotrimer of disulfide-linked F1-F2.</text>
</comment>
<keyword evidence="6" id="KW-1169">Fusion of virus membrane with host cell membrane</keyword>
<dbReference type="GO" id="GO:0019064">
    <property type="term" value="P:fusion of virus membrane with host plasma membrane"/>
    <property type="evidence" value="ECO:0007669"/>
    <property type="project" value="UniProtKB-KW"/>
</dbReference>
<evidence type="ECO:0000256" key="2">
    <source>
        <dbReference type="ARBA" id="ARBA00011776"/>
    </source>
</evidence>
<comment type="subcellular location">
    <subcellularLocation>
        <location evidence="20">Virion membrane</location>
        <topology evidence="20">Single-pass type I membrane protein</topology>
    </subcellularLocation>
    <subcellularLocation>
        <location evidence="20">Host cell membrane</location>
        <topology evidence="20">Single-pass membrane protein</topology>
    </subcellularLocation>
</comment>
<sequence>MLLIYYLVLVIISTNAQVHWTNLTRIGVFNLGSRDYKITSDGSYQNIVVKLMPNIEMISNCTASEITNYQTMVRDILTPIKDAIDTISSAMEPKAGSERFFGIILAGAALGVATSAQITAGMALENTRINAENIEKLKNALKKTNKAIDEIRLSQEQTILAVQGVQDYINTEIQPKLSELGCKTAALEVGLALLRYYTTVITVFGPNLRDPIASHISIQALSSLAGGNLQLLLSRLGYSPNDLLDVLESRSIKGQIVNVDVDQLFIVLSVRYPTITTMEGYQVDEISTISYNLGPEEWTTVLPSYVTTRGYILSNLDTEKCFQTKRSMICTGDQTYPMAPVLQECFRGDLASCPRSKVIGTSTGRFILYKGNVFANCLATICRCSTSGTLITQDSSNIITYIGAEKCPEVVIDGIHITLGEQVFETAIYEQSITLGPQIVVSKLDVSTELGHAMDRLNKSKVLLDQSEQIISTMTGLSALWGRSAASISMVTILIIVALVITGIFCFKKYNDRQYGTLHNYGSSPSLPNVQGLSSSYIRTIS</sequence>
<evidence type="ECO:0000256" key="7">
    <source>
        <dbReference type="ARBA" id="ARBA00022595"/>
    </source>
</evidence>
<keyword evidence="5" id="KW-1032">Host cell membrane</keyword>
<feature type="transmembrane region" description="Helical" evidence="20">
    <location>
        <begin position="485"/>
        <end position="507"/>
    </location>
</feature>
<evidence type="ECO:0000256" key="18">
    <source>
        <dbReference type="ARBA" id="ARBA00023180"/>
    </source>
</evidence>
<dbReference type="GO" id="GO:0046718">
    <property type="term" value="P:symbiont entry into host cell"/>
    <property type="evidence" value="ECO:0007669"/>
    <property type="project" value="UniProtKB-KW"/>
</dbReference>
<keyword evidence="9 20" id="KW-0812">Transmembrane</keyword>
<evidence type="ECO:0000256" key="9">
    <source>
        <dbReference type="ARBA" id="ARBA00022692"/>
    </source>
</evidence>
<evidence type="ECO:0000256" key="15">
    <source>
        <dbReference type="ARBA" id="ARBA00023054"/>
    </source>
</evidence>
<evidence type="ECO:0000256" key="5">
    <source>
        <dbReference type="ARBA" id="ARBA00022511"/>
    </source>
</evidence>
<gene>
    <name evidence="22" type="primary">F</name>
</gene>
<evidence type="ECO:0000256" key="13">
    <source>
        <dbReference type="ARBA" id="ARBA00022879"/>
    </source>
</evidence>
<keyword evidence="18" id="KW-0325">Glycoprotein</keyword>
<dbReference type="SUPFAM" id="SSF58069">
    <property type="entry name" value="Virus ectodomain"/>
    <property type="match status" value="1"/>
</dbReference>
<evidence type="ECO:0000256" key="19">
    <source>
        <dbReference type="ARBA" id="ARBA00023296"/>
    </source>
</evidence>
<organism evidence="22">
    <name type="scientific">Niviventer confucianus morbillivirus</name>
    <dbReference type="NCBI Taxonomy" id="3049976"/>
    <lineage>
        <taxon>Viruses</taxon>
        <taxon>Riboviria</taxon>
        <taxon>Orthornavirae</taxon>
        <taxon>Negarnaviricota</taxon>
        <taxon>Haploviricotina</taxon>
        <taxon>Monjiviricetes</taxon>
        <taxon>Mononegavirales</taxon>
        <taxon>Paramyxoviridae</taxon>
        <taxon>Orthoparamyxovirinae</taxon>
        <taxon>Morbillivirus</taxon>
    </lineage>
</organism>
<dbReference type="Gene3D" id="2.40.490.10">
    <property type="entry name" value="Newcastle disease virus like domain"/>
    <property type="match status" value="1"/>
</dbReference>
<dbReference type="Gene3D" id="1.10.287.2480">
    <property type="match status" value="1"/>
</dbReference>
<dbReference type="GO" id="GO:0020002">
    <property type="term" value="C:host cell plasma membrane"/>
    <property type="evidence" value="ECO:0007669"/>
    <property type="project" value="UniProtKB-SubCell"/>
</dbReference>
<evidence type="ECO:0000256" key="1">
    <source>
        <dbReference type="ARBA" id="ARBA00008211"/>
    </source>
</evidence>
<evidence type="ECO:0000256" key="17">
    <source>
        <dbReference type="ARBA" id="ARBA00023157"/>
    </source>
</evidence>
<keyword evidence="17" id="KW-1015">Disulfide bond</keyword>
<evidence type="ECO:0000256" key="3">
    <source>
        <dbReference type="ARBA" id="ARBA00016586"/>
    </source>
</evidence>
<keyword evidence="8" id="KW-0165">Cleavage on pair of basic residues</keyword>
<evidence type="ECO:0000256" key="20">
    <source>
        <dbReference type="RuleBase" id="RU003705"/>
    </source>
</evidence>
<keyword evidence="11" id="KW-0946">Virion</keyword>
<keyword evidence="13 20" id="KW-0261">Viral envelope protein</keyword>
<dbReference type="InterPro" id="IPR000776">
    <property type="entry name" value="Fusion_F0_Paramyxovir"/>
</dbReference>
<keyword evidence="12" id="KW-1043">Host membrane</keyword>
<keyword evidence="7" id="KW-1162">Viral penetration into host cytoplasm</keyword>
<keyword evidence="4" id="KW-1168">Fusion of virus membrane with host membrane</keyword>
<protein>
    <recommendedName>
        <fullName evidence="3 20">Fusion glycoprotein F0</fullName>
    </recommendedName>
</protein>
<dbReference type="GO" id="GO:0055036">
    <property type="term" value="C:virion membrane"/>
    <property type="evidence" value="ECO:0007669"/>
    <property type="project" value="UniProtKB-SubCell"/>
</dbReference>
<keyword evidence="15 21" id="KW-0175">Coiled coil</keyword>
<dbReference type="Gene3D" id="2.60.40.1690">
    <property type="entry name" value="Head and neck region of the ectodomain of NDV fusion glycoprotein"/>
    <property type="match status" value="1"/>
</dbReference>
<dbReference type="GO" id="GO:0019031">
    <property type="term" value="C:viral envelope"/>
    <property type="evidence" value="ECO:0007669"/>
    <property type="project" value="UniProtKB-KW"/>
</dbReference>
<evidence type="ECO:0000256" key="16">
    <source>
        <dbReference type="ARBA" id="ARBA00023136"/>
    </source>
</evidence>
<dbReference type="Gene3D" id="6.10.10.110">
    <property type="match status" value="1"/>
</dbReference>
<name>A0A9Y1Z4B3_9MONO</name>
<accession>A0A9Y1Z4B3</accession>
<evidence type="ECO:0000256" key="21">
    <source>
        <dbReference type="SAM" id="Coils"/>
    </source>
</evidence>
<dbReference type="Pfam" id="PF00523">
    <property type="entry name" value="Fusion_gly"/>
    <property type="match status" value="1"/>
</dbReference>
<evidence type="ECO:0000256" key="10">
    <source>
        <dbReference type="ARBA" id="ARBA00022729"/>
    </source>
</evidence>
<evidence type="ECO:0000256" key="14">
    <source>
        <dbReference type="ARBA" id="ARBA00022989"/>
    </source>
</evidence>
<dbReference type="SUPFAM" id="SSF69922">
    <property type="entry name" value="Head and neck region of the ectodomain of NDV fusion glycoprotein"/>
    <property type="match status" value="1"/>
</dbReference>
<evidence type="ECO:0000256" key="11">
    <source>
        <dbReference type="ARBA" id="ARBA00022844"/>
    </source>
</evidence>
<keyword evidence="19" id="KW-1160">Virus entry into host cell</keyword>
<evidence type="ECO:0000256" key="6">
    <source>
        <dbReference type="ARBA" id="ARBA00022521"/>
    </source>
</evidence>